<gene>
    <name evidence="1" type="ORF">SAMN05421877_104242</name>
</gene>
<dbReference type="RefSeq" id="WP_103905887.1">
    <property type="nucleotide sequence ID" value="NZ_CP049246.1"/>
</dbReference>
<dbReference type="AlphaFoldDB" id="A0A1H5X223"/>
<dbReference type="EMBL" id="FNUT01000004">
    <property type="protein sequence ID" value="SEG05798.1"/>
    <property type="molecule type" value="Genomic_DNA"/>
</dbReference>
<organism evidence="1 2">
    <name type="scientific">Sphingobacterium lactis</name>
    <dbReference type="NCBI Taxonomy" id="797291"/>
    <lineage>
        <taxon>Bacteria</taxon>
        <taxon>Pseudomonadati</taxon>
        <taxon>Bacteroidota</taxon>
        <taxon>Sphingobacteriia</taxon>
        <taxon>Sphingobacteriales</taxon>
        <taxon>Sphingobacteriaceae</taxon>
        <taxon>Sphingobacterium</taxon>
    </lineage>
</organism>
<keyword evidence="2" id="KW-1185">Reference proteome</keyword>
<evidence type="ECO:0000313" key="2">
    <source>
        <dbReference type="Proteomes" id="UP000236731"/>
    </source>
</evidence>
<name>A0A1H5X223_9SPHI</name>
<evidence type="ECO:0008006" key="3">
    <source>
        <dbReference type="Google" id="ProtNLM"/>
    </source>
</evidence>
<reference evidence="2" key="1">
    <citation type="submission" date="2016-10" db="EMBL/GenBank/DDBJ databases">
        <authorList>
            <person name="Varghese N."/>
            <person name="Submissions S."/>
        </authorList>
    </citation>
    <scope>NUCLEOTIDE SEQUENCE [LARGE SCALE GENOMIC DNA]</scope>
    <source>
        <strain evidence="2">DSM 22361</strain>
    </source>
</reference>
<accession>A0A1H5X223</accession>
<evidence type="ECO:0000313" key="1">
    <source>
        <dbReference type="EMBL" id="SEG05798.1"/>
    </source>
</evidence>
<proteinExistence type="predicted"/>
<dbReference type="Proteomes" id="UP000236731">
    <property type="component" value="Unassembled WGS sequence"/>
</dbReference>
<sequence>MKFKFLLLICFAFLIGCKEEDMSPIEGDLNKALLEKNIWKNEVDVDEQFTDNSDAQKYMRVSTISFTGSHYSQTVSKHSSSLQGVPPDSSYTEFWGEYELSGADSILTLHYKIHSDMAERWIPNSDSLVFQTRFKIISLTEQELAIKPLLDSLKTSYSPVMTYKAVK</sequence>
<protein>
    <recommendedName>
        <fullName evidence="3">Lipocalin-like domain-containing protein</fullName>
    </recommendedName>
</protein>
<dbReference type="PROSITE" id="PS51257">
    <property type="entry name" value="PROKAR_LIPOPROTEIN"/>
    <property type="match status" value="1"/>
</dbReference>
<dbReference type="OrthoDB" id="711071at2"/>